<dbReference type="AlphaFoldDB" id="A0A226X584"/>
<evidence type="ECO:0000313" key="2">
    <source>
        <dbReference type="Proteomes" id="UP000214720"/>
    </source>
</evidence>
<dbReference type="Proteomes" id="UP000214720">
    <property type="component" value="Unassembled WGS sequence"/>
</dbReference>
<organism evidence="1 2">
    <name type="scientific">Caballeronia sordidicola</name>
    <name type="common">Burkholderia sordidicola</name>
    <dbReference type="NCBI Taxonomy" id="196367"/>
    <lineage>
        <taxon>Bacteria</taxon>
        <taxon>Pseudomonadati</taxon>
        <taxon>Pseudomonadota</taxon>
        <taxon>Betaproteobacteria</taxon>
        <taxon>Burkholderiales</taxon>
        <taxon>Burkholderiaceae</taxon>
        <taxon>Caballeronia</taxon>
    </lineage>
</organism>
<sequence length="47" mass="5303">MFFFRYGNGFSGRPVPQSKCCLALRIGHGVELAWPAPASLFRYEVIL</sequence>
<evidence type="ECO:0000313" key="1">
    <source>
        <dbReference type="EMBL" id="OXC78645.1"/>
    </source>
</evidence>
<comment type="caution">
    <text evidence="1">The sequence shown here is derived from an EMBL/GenBank/DDBJ whole genome shotgun (WGS) entry which is preliminary data.</text>
</comment>
<dbReference type="EMBL" id="MTHB01000057">
    <property type="protein sequence ID" value="OXC78645.1"/>
    <property type="molecule type" value="Genomic_DNA"/>
</dbReference>
<accession>A0A226X584</accession>
<name>A0A226X584_CABSO</name>
<reference evidence="2" key="1">
    <citation type="submission" date="2017-01" db="EMBL/GenBank/DDBJ databases">
        <title>Genome Analysis of Deinococcus marmoris KOPRI26562.</title>
        <authorList>
            <person name="Kim J.H."/>
            <person name="Oh H.-M."/>
        </authorList>
    </citation>
    <scope>NUCLEOTIDE SEQUENCE [LARGE SCALE GENOMIC DNA]</scope>
    <source>
        <strain evidence="2">PAMC 26633</strain>
    </source>
</reference>
<gene>
    <name evidence="1" type="ORF">BSU04_10975</name>
</gene>
<proteinExistence type="predicted"/>
<protein>
    <submittedName>
        <fullName evidence="1">Uncharacterized protein</fullName>
    </submittedName>
</protein>